<name>A0A0K2TCG0_LEPSM</name>
<accession>A0A0K2TCG0</accession>
<dbReference type="AlphaFoldDB" id="A0A0K2TCG0"/>
<reference evidence="1" key="1">
    <citation type="submission" date="2014-05" db="EMBL/GenBank/DDBJ databases">
        <authorList>
            <person name="Chronopoulou M."/>
        </authorList>
    </citation>
    <scope>NUCLEOTIDE SEQUENCE</scope>
    <source>
        <tissue evidence="1">Whole organism</tissue>
    </source>
</reference>
<proteinExistence type="predicted"/>
<protein>
    <submittedName>
        <fullName evidence="1">Uncharacterized protein</fullName>
    </submittedName>
</protein>
<organism evidence="1">
    <name type="scientific">Lepeophtheirus salmonis</name>
    <name type="common">Salmon louse</name>
    <name type="synonym">Caligus salmonis</name>
    <dbReference type="NCBI Taxonomy" id="72036"/>
    <lineage>
        <taxon>Eukaryota</taxon>
        <taxon>Metazoa</taxon>
        <taxon>Ecdysozoa</taxon>
        <taxon>Arthropoda</taxon>
        <taxon>Crustacea</taxon>
        <taxon>Multicrustacea</taxon>
        <taxon>Hexanauplia</taxon>
        <taxon>Copepoda</taxon>
        <taxon>Siphonostomatoida</taxon>
        <taxon>Caligidae</taxon>
        <taxon>Lepeophtheirus</taxon>
    </lineage>
</organism>
<sequence length="16" mass="1829">MLEGFNPGMFLHHSIV</sequence>
<evidence type="ECO:0000313" key="1">
    <source>
        <dbReference type="EMBL" id="CDW23262.1"/>
    </source>
</evidence>
<dbReference type="EMBL" id="HACA01005901">
    <property type="protein sequence ID" value="CDW23262.1"/>
    <property type="molecule type" value="Transcribed_RNA"/>
</dbReference>